<dbReference type="VEuPathDB" id="FungiDB:BO72DRAFT_21428"/>
<proteinExistence type="predicted"/>
<evidence type="ECO:0000313" key="2">
    <source>
        <dbReference type="Proteomes" id="UP000249789"/>
    </source>
</evidence>
<name>A0A8G1VTM2_9EURO</name>
<accession>A0A8G1VTM2</accession>
<dbReference type="AlphaFoldDB" id="A0A8G1VTM2"/>
<dbReference type="GeneID" id="63857037"/>
<dbReference type="Proteomes" id="UP000249789">
    <property type="component" value="Unassembled WGS sequence"/>
</dbReference>
<sequence>MSRPVISSVVRRLSRPHSSISAFSPSAAPPVNFAASFCDTASLRSSLRPLKKATRGIASQKLTPRYSVVFHNAIRQRYPFSSSAIRTNAKILQNPRVDEDGKELTIKISPRAAEVGFYLSFDIFIFQYVGL</sequence>
<dbReference type="RefSeq" id="XP_040795248.1">
    <property type="nucleotide sequence ID" value="XM_040939704.1"/>
</dbReference>
<reference evidence="1 2" key="1">
    <citation type="submission" date="2018-02" db="EMBL/GenBank/DDBJ databases">
        <title>The genomes of Aspergillus section Nigri reveals drivers in fungal speciation.</title>
        <authorList>
            <consortium name="DOE Joint Genome Institute"/>
            <person name="Vesth T.C."/>
            <person name="Nybo J."/>
            <person name="Theobald S."/>
            <person name="Brandl J."/>
            <person name="Frisvad J.C."/>
            <person name="Nielsen K.F."/>
            <person name="Lyhne E.K."/>
            <person name="Kogle M.E."/>
            <person name="Kuo A."/>
            <person name="Riley R."/>
            <person name="Clum A."/>
            <person name="Nolan M."/>
            <person name="Lipzen A."/>
            <person name="Salamov A."/>
            <person name="Henrissat B."/>
            <person name="Wiebenga A."/>
            <person name="De vries R.P."/>
            <person name="Grigoriev I.V."/>
            <person name="Mortensen U.H."/>
            <person name="Andersen M.R."/>
            <person name="Baker S.E."/>
        </authorList>
    </citation>
    <scope>NUCLEOTIDE SEQUENCE [LARGE SCALE GENOMIC DNA]</scope>
    <source>
        <strain evidence="1 2">CBS 313.89</strain>
    </source>
</reference>
<dbReference type="OrthoDB" id="1938621at2759"/>
<protein>
    <submittedName>
        <fullName evidence="1">Uncharacterized protein</fullName>
    </submittedName>
</protein>
<organism evidence="1 2">
    <name type="scientific">Aspergillus fijiensis CBS 313.89</name>
    <dbReference type="NCBI Taxonomy" id="1448319"/>
    <lineage>
        <taxon>Eukaryota</taxon>
        <taxon>Fungi</taxon>
        <taxon>Dikarya</taxon>
        <taxon>Ascomycota</taxon>
        <taxon>Pezizomycotina</taxon>
        <taxon>Eurotiomycetes</taxon>
        <taxon>Eurotiomycetidae</taxon>
        <taxon>Eurotiales</taxon>
        <taxon>Aspergillaceae</taxon>
        <taxon>Aspergillus</taxon>
    </lineage>
</organism>
<dbReference type="EMBL" id="KZ824729">
    <property type="protein sequence ID" value="RAK71236.1"/>
    <property type="molecule type" value="Genomic_DNA"/>
</dbReference>
<gene>
    <name evidence="1" type="ORF">BO72DRAFT_21428</name>
</gene>
<evidence type="ECO:0000313" key="1">
    <source>
        <dbReference type="EMBL" id="RAK71236.1"/>
    </source>
</evidence>
<keyword evidence="2" id="KW-1185">Reference proteome</keyword>